<dbReference type="InterPro" id="IPR002669">
    <property type="entry name" value="UreD"/>
</dbReference>
<dbReference type="HAMAP" id="MF_01384">
    <property type="entry name" value="UreD"/>
    <property type="match status" value="1"/>
</dbReference>
<sequence length="285" mass="31067">MRFATRATRATPENVAPSAPASYMAYCRHTGPLRIQKTLFPEGPRICHALIVHPPAGIAGGDTLRIGAELSPNSHAVLSTPGATKWYKANGRRASQHVTLRVETGARLDWLPQNNIVFDNARADMSVEVEVDADASVIGWDATLLGRQASGETWCDADIRAGVRLRRPDGTLLWAEQAVLSSDDPIRLAAQGLDGWSSFGTLWAVAPSARGATLHTHPALEDLRATLPFDDNLRAGVTCLPNGVVLIRVTARRMEALQQLLTTCWTALRPMIHNVPARPLRIWRT</sequence>
<comment type="caution">
    <text evidence="4">The sequence shown here is derived from an EMBL/GenBank/DDBJ whole genome shotgun (WGS) entry which is preliminary data.</text>
</comment>
<dbReference type="PANTHER" id="PTHR33643">
    <property type="entry name" value="UREASE ACCESSORY PROTEIN D"/>
    <property type="match status" value="1"/>
</dbReference>
<gene>
    <name evidence="3" type="primary">ureD</name>
    <name evidence="4" type="ORF">WM40_18825</name>
</gene>
<dbReference type="STRING" id="28092.WM40_18825"/>
<dbReference type="AlphaFoldDB" id="A0A0F5JY55"/>
<keyword evidence="2 3" id="KW-0143">Chaperone</keyword>
<keyword evidence="3" id="KW-0996">Nickel insertion</keyword>
<dbReference type="PATRIC" id="fig|28092.6.peg.4417"/>
<comment type="similarity">
    <text evidence="1 3">Belongs to the UreD family.</text>
</comment>
<evidence type="ECO:0000256" key="3">
    <source>
        <dbReference type="HAMAP-Rule" id="MF_01384"/>
    </source>
</evidence>
<reference evidence="4 5" key="1">
    <citation type="submission" date="2015-03" db="EMBL/GenBank/DDBJ databases">
        <title>Draft Genome Sequence of Burkholderia andropogonis type strain ICMP2807, isolated from Sorghum bicolor.</title>
        <authorList>
            <person name="Lopes-Santos L."/>
            <person name="Castro D.B."/>
            <person name="Ottoboni L.M."/>
            <person name="Park D."/>
            <person name="Weirc B.S."/>
            <person name="Destefano S.A."/>
        </authorList>
    </citation>
    <scope>NUCLEOTIDE SEQUENCE [LARGE SCALE GENOMIC DNA]</scope>
    <source>
        <strain evidence="4 5">ICMP2807</strain>
    </source>
</reference>
<organism evidence="4 5">
    <name type="scientific">Robbsia andropogonis</name>
    <dbReference type="NCBI Taxonomy" id="28092"/>
    <lineage>
        <taxon>Bacteria</taxon>
        <taxon>Pseudomonadati</taxon>
        <taxon>Pseudomonadota</taxon>
        <taxon>Betaproteobacteria</taxon>
        <taxon>Burkholderiales</taxon>
        <taxon>Burkholderiaceae</taxon>
        <taxon>Robbsia</taxon>
    </lineage>
</organism>
<comment type="subunit">
    <text evidence="3">UreD, UreF and UreG form a complex that acts as a GTP-hydrolysis-dependent molecular chaperone, activating the urease apoprotein by helping to assemble the nickel containing metallocenter of UreC. The UreE protein probably delivers the nickel.</text>
</comment>
<protein>
    <recommendedName>
        <fullName evidence="3">Urease accessory protein UreD</fullName>
    </recommendedName>
</protein>
<dbReference type="Proteomes" id="UP000033618">
    <property type="component" value="Unassembled WGS sequence"/>
</dbReference>
<accession>A0A0F5JY55</accession>
<name>A0A0F5JY55_9BURK</name>
<dbReference type="GO" id="GO:0016151">
    <property type="term" value="F:nickel cation binding"/>
    <property type="evidence" value="ECO:0007669"/>
    <property type="project" value="UniProtKB-UniRule"/>
</dbReference>
<evidence type="ECO:0000313" key="5">
    <source>
        <dbReference type="Proteomes" id="UP000033618"/>
    </source>
</evidence>
<comment type="function">
    <text evidence="3">Required for maturation of urease via the functional incorporation of the urease nickel metallocenter.</text>
</comment>
<dbReference type="RefSeq" id="WP_046153650.1">
    <property type="nucleotide sequence ID" value="NZ_CADFGU010000015.1"/>
</dbReference>
<proteinExistence type="inferred from homology"/>
<evidence type="ECO:0000256" key="2">
    <source>
        <dbReference type="ARBA" id="ARBA00023186"/>
    </source>
</evidence>
<keyword evidence="5" id="KW-1185">Reference proteome</keyword>
<evidence type="ECO:0000256" key="1">
    <source>
        <dbReference type="ARBA" id="ARBA00007177"/>
    </source>
</evidence>
<dbReference type="PANTHER" id="PTHR33643:SF1">
    <property type="entry name" value="UREASE ACCESSORY PROTEIN D"/>
    <property type="match status" value="1"/>
</dbReference>
<dbReference type="GO" id="GO:0005737">
    <property type="term" value="C:cytoplasm"/>
    <property type="evidence" value="ECO:0007669"/>
    <property type="project" value="UniProtKB-SubCell"/>
</dbReference>
<evidence type="ECO:0000313" key="4">
    <source>
        <dbReference type="EMBL" id="KKB62217.1"/>
    </source>
</evidence>
<keyword evidence="3" id="KW-0963">Cytoplasm</keyword>
<dbReference type="Pfam" id="PF01774">
    <property type="entry name" value="UreD"/>
    <property type="match status" value="1"/>
</dbReference>
<dbReference type="EMBL" id="LAQU01000023">
    <property type="protein sequence ID" value="KKB62217.1"/>
    <property type="molecule type" value="Genomic_DNA"/>
</dbReference>
<comment type="subcellular location">
    <subcellularLocation>
        <location evidence="3">Cytoplasm</location>
    </subcellularLocation>
</comment>